<dbReference type="AlphaFoldDB" id="A0A0D3IQP6"/>
<dbReference type="GO" id="GO:0005524">
    <property type="term" value="F:ATP binding"/>
    <property type="evidence" value="ECO:0007669"/>
    <property type="project" value="UniProtKB-KW"/>
</dbReference>
<dbReference type="Proteomes" id="UP000013827">
    <property type="component" value="Unassembled WGS sequence"/>
</dbReference>
<dbReference type="GO" id="GO:0000226">
    <property type="term" value="P:microtubule cytoskeleton organization"/>
    <property type="evidence" value="ECO:0007669"/>
    <property type="project" value="TreeGrafter"/>
</dbReference>
<dbReference type="GO" id="GO:0005737">
    <property type="term" value="C:cytoplasm"/>
    <property type="evidence" value="ECO:0007669"/>
    <property type="project" value="TreeGrafter"/>
</dbReference>
<dbReference type="STRING" id="2903.R1DS57"/>
<evidence type="ECO:0000256" key="3">
    <source>
        <dbReference type="SAM" id="MobiDB-lite"/>
    </source>
</evidence>
<keyword evidence="2" id="KW-0067">ATP-binding</keyword>
<organism evidence="5 6">
    <name type="scientific">Emiliania huxleyi (strain CCMP1516)</name>
    <dbReference type="NCBI Taxonomy" id="280463"/>
    <lineage>
        <taxon>Eukaryota</taxon>
        <taxon>Haptista</taxon>
        <taxon>Haptophyta</taxon>
        <taxon>Prymnesiophyceae</taxon>
        <taxon>Isochrysidales</taxon>
        <taxon>Noelaerhabdaceae</taxon>
        <taxon>Emiliania</taxon>
    </lineage>
</organism>
<name>A0A0D3IQP6_EMIH1</name>
<evidence type="ECO:0000256" key="1">
    <source>
        <dbReference type="ARBA" id="ARBA00022741"/>
    </source>
</evidence>
<dbReference type="HOGENOM" id="CLU_669846_0_0_1"/>
<dbReference type="SUPFAM" id="SSF56112">
    <property type="entry name" value="Protein kinase-like (PK-like)"/>
    <property type="match status" value="1"/>
</dbReference>
<feature type="region of interest" description="Disordered" evidence="3">
    <location>
        <begin position="9"/>
        <end position="37"/>
    </location>
</feature>
<evidence type="ECO:0000256" key="2">
    <source>
        <dbReference type="ARBA" id="ARBA00022840"/>
    </source>
</evidence>
<sequence>MLCEQADLLPQTNGATPSQTWAESTRAANADPRDASMPPLPQIMSVVDIDALCSGCFVVKNADYGSGGFSRVRRAVDTKTGELLAIKQLRSTCASCTGTCTHLAAARDEVRAMRRMRGARHVVGYRAHLYHAASGMHAIVMEAAGGGELFSRVLAGLTEAEARPIFGHMAAGVLEMHTRGVAHRDLKLENAVFDADGALRWIDFGLAKVFDAALSETERSPSAAARQPAAGGLFSACGSDSYLAPEVYALRKSNTSGSASSLVPGYDGYAADMWSLGICLFAMVAGIFPFTSADVASPLLEQMAVAQAAGEPSVPLIFEYYGRPCTLTAALLGLLESLLRIDWRLRPSAESVASTPWLCAGGLQARALRRVAADPKGWAEEEELNGTVIDSRVHRLRVRGAALCSQAPRLL</sequence>
<dbReference type="KEGG" id="ehx:EMIHUDRAFT_212709"/>
<dbReference type="PaxDb" id="2903-EOD13581"/>
<reference evidence="6" key="1">
    <citation type="journal article" date="2013" name="Nature">
        <title>Pan genome of the phytoplankton Emiliania underpins its global distribution.</title>
        <authorList>
            <person name="Read B.A."/>
            <person name="Kegel J."/>
            <person name="Klute M.J."/>
            <person name="Kuo A."/>
            <person name="Lefebvre S.C."/>
            <person name="Maumus F."/>
            <person name="Mayer C."/>
            <person name="Miller J."/>
            <person name="Monier A."/>
            <person name="Salamov A."/>
            <person name="Young J."/>
            <person name="Aguilar M."/>
            <person name="Claverie J.M."/>
            <person name="Frickenhaus S."/>
            <person name="Gonzalez K."/>
            <person name="Herman E.K."/>
            <person name="Lin Y.C."/>
            <person name="Napier J."/>
            <person name="Ogata H."/>
            <person name="Sarno A.F."/>
            <person name="Shmutz J."/>
            <person name="Schroeder D."/>
            <person name="de Vargas C."/>
            <person name="Verret F."/>
            <person name="von Dassow P."/>
            <person name="Valentin K."/>
            <person name="Van de Peer Y."/>
            <person name="Wheeler G."/>
            <person name="Dacks J.B."/>
            <person name="Delwiche C.F."/>
            <person name="Dyhrman S.T."/>
            <person name="Glockner G."/>
            <person name="John U."/>
            <person name="Richards T."/>
            <person name="Worden A.Z."/>
            <person name="Zhang X."/>
            <person name="Grigoriev I.V."/>
            <person name="Allen A.E."/>
            <person name="Bidle K."/>
            <person name="Borodovsky M."/>
            <person name="Bowler C."/>
            <person name="Brownlee C."/>
            <person name="Cock J.M."/>
            <person name="Elias M."/>
            <person name="Gladyshev V.N."/>
            <person name="Groth M."/>
            <person name="Guda C."/>
            <person name="Hadaegh A."/>
            <person name="Iglesias-Rodriguez M.D."/>
            <person name="Jenkins J."/>
            <person name="Jones B.M."/>
            <person name="Lawson T."/>
            <person name="Leese F."/>
            <person name="Lindquist E."/>
            <person name="Lobanov A."/>
            <person name="Lomsadze A."/>
            <person name="Malik S.B."/>
            <person name="Marsh M.E."/>
            <person name="Mackinder L."/>
            <person name="Mock T."/>
            <person name="Mueller-Roeber B."/>
            <person name="Pagarete A."/>
            <person name="Parker M."/>
            <person name="Probert I."/>
            <person name="Quesneville H."/>
            <person name="Raines C."/>
            <person name="Rensing S.A."/>
            <person name="Riano-Pachon D.M."/>
            <person name="Richier S."/>
            <person name="Rokitta S."/>
            <person name="Shiraiwa Y."/>
            <person name="Soanes D.M."/>
            <person name="van der Giezen M."/>
            <person name="Wahlund T.M."/>
            <person name="Williams B."/>
            <person name="Wilson W."/>
            <person name="Wolfe G."/>
            <person name="Wurch L.L."/>
        </authorList>
    </citation>
    <scope>NUCLEOTIDE SEQUENCE</scope>
</reference>
<evidence type="ECO:0000313" key="6">
    <source>
        <dbReference type="Proteomes" id="UP000013827"/>
    </source>
</evidence>
<dbReference type="RefSeq" id="XP_005766010.1">
    <property type="nucleotide sequence ID" value="XM_005765953.1"/>
</dbReference>
<proteinExistence type="predicted"/>
<dbReference type="PANTHER" id="PTHR24346:SF42">
    <property type="entry name" value="SERINE_THREONINE-PROTEIN KINASE SIK3"/>
    <property type="match status" value="1"/>
</dbReference>
<dbReference type="SMART" id="SM00220">
    <property type="entry name" value="S_TKc"/>
    <property type="match status" value="1"/>
</dbReference>
<protein>
    <recommendedName>
        <fullName evidence="4">Protein kinase domain-containing protein</fullName>
    </recommendedName>
</protein>
<evidence type="ECO:0000259" key="4">
    <source>
        <dbReference type="PROSITE" id="PS50011"/>
    </source>
</evidence>
<dbReference type="GeneID" id="17259758"/>
<feature type="compositionally biased region" description="Polar residues" evidence="3">
    <location>
        <begin position="10"/>
        <end position="27"/>
    </location>
</feature>
<dbReference type="InterPro" id="IPR000719">
    <property type="entry name" value="Prot_kinase_dom"/>
</dbReference>
<dbReference type="PROSITE" id="PS50011">
    <property type="entry name" value="PROTEIN_KINASE_DOM"/>
    <property type="match status" value="1"/>
</dbReference>
<dbReference type="GO" id="GO:0050321">
    <property type="term" value="F:tau-protein kinase activity"/>
    <property type="evidence" value="ECO:0007669"/>
    <property type="project" value="TreeGrafter"/>
</dbReference>
<dbReference type="InterPro" id="IPR011009">
    <property type="entry name" value="Kinase-like_dom_sf"/>
</dbReference>
<dbReference type="EnsemblProtists" id="EOD13581">
    <property type="protein sequence ID" value="EOD13581"/>
    <property type="gene ID" value="EMIHUDRAFT_212709"/>
</dbReference>
<keyword evidence="6" id="KW-1185">Reference proteome</keyword>
<dbReference type="GO" id="GO:0035556">
    <property type="term" value="P:intracellular signal transduction"/>
    <property type="evidence" value="ECO:0007669"/>
    <property type="project" value="TreeGrafter"/>
</dbReference>
<feature type="domain" description="Protein kinase" evidence="4">
    <location>
        <begin position="58"/>
        <end position="358"/>
    </location>
</feature>
<evidence type="ECO:0000313" key="5">
    <source>
        <dbReference type="EnsemblProtists" id="EOD13581"/>
    </source>
</evidence>
<dbReference type="Pfam" id="PF00069">
    <property type="entry name" value="Pkinase"/>
    <property type="match status" value="1"/>
</dbReference>
<accession>A0A0D3IQP6</accession>
<keyword evidence="1" id="KW-0547">Nucleotide-binding</keyword>
<reference evidence="5" key="2">
    <citation type="submission" date="2024-10" db="UniProtKB">
        <authorList>
            <consortium name="EnsemblProtists"/>
        </authorList>
    </citation>
    <scope>IDENTIFICATION</scope>
</reference>
<dbReference type="PANTHER" id="PTHR24346">
    <property type="entry name" value="MAP/MICROTUBULE AFFINITY-REGULATING KINASE"/>
    <property type="match status" value="1"/>
</dbReference>
<dbReference type="eggNOG" id="KOG0583">
    <property type="taxonomic scope" value="Eukaryota"/>
</dbReference>
<dbReference type="Gene3D" id="1.10.510.10">
    <property type="entry name" value="Transferase(Phosphotransferase) domain 1"/>
    <property type="match status" value="1"/>
</dbReference>